<dbReference type="Pfam" id="PF00234">
    <property type="entry name" value="Tryp_alpha_amyl"/>
    <property type="match status" value="1"/>
</dbReference>
<keyword evidence="2 4" id="KW-0813">Transport</keyword>
<dbReference type="GO" id="GO:0008289">
    <property type="term" value="F:lipid binding"/>
    <property type="evidence" value="ECO:0007669"/>
    <property type="project" value="UniProtKB-KW"/>
</dbReference>
<dbReference type="Gene3D" id="1.10.110.10">
    <property type="entry name" value="Plant lipid-transfer and hydrophobic proteins"/>
    <property type="match status" value="1"/>
</dbReference>
<evidence type="ECO:0000256" key="4">
    <source>
        <dbReference type="RuleBase" id="RU000628"/>
    </source>
</evidence>
<gene>
    <name evidence="7" type="ORF">CR513_59510</name>
</gene>
<reference evidence="7" key="1">
    <citation type="submission" date="2018-05" db="EMBL/GenBank/DDBJ databases">
        <title>Draft genome of Mucuna pruriens seed.</title>
        <authorList>
            <person name="Nnadi N.E."/>
            <person name="Vos R."/>
            <person name="Hasami M.H."/>
            <person name="Devisetty U.K."/>
            <person name="Aguiy J.C."/>
        </authorList>
    </citation>
    <scope>NUCLEOTIDE SEQUENCE [LARGE SCALE GENOMIC DNA]</scope>
    <source>
        <tissue evidence="7">Seed</tissue>
    </source>
</reference>
<feature type="non-terminal residue" evidence="7">
    <location>
        <position position="1"/>
    </location>
</feature>
<keyword evidence="8" id="KW-1185">Reference proteome</keyword>
<evidence type="ECO:0000256" key="2">
    <source>
        <dbReference type="ARBA" id="ARBA00022448"/>
    </source>
</evidence>
<keyword evidence="3" id="KW-1015">Disulfide bond</keyword>
<dbReference type="InterPro" id="IPR016140">
    <property type="entry name" value="Bifunc_inhib/LTP/seed_store"/>
</dbReference>
<evidence type="ECO:0000313" key="7">
    <source>
        <dbReference type="EMBL" id="RDX62173.1"/>
    </source>
</evidence>
<evidence type="ECO:0000313" key="8">
    <source>
        <dbReference type="Proteomes" id="UP000257109"/>
    </source>
</evidence>
<comment type="caution">
    <text evidence="7">The sequence shown here is derived from an EMBL/GenBank/DDBJ whole genome shotgun (WGS) entry which is preliminary data.</text>
</comment>
<evidence type="ECO:0000259" key="6">
    <source>
        <dbReference type="SMART" id="SM00499"/>
    </source>
</evidence>
<feature type="domain" description="Bifunctional inhibitor/plant lipid transfer protein/seed storage helical" evidence="6">
    <location>
        <begin position="29"/>
        <end position="114"/>
    </location>
</feature>
<comment type="function">
    <text evidence="4">Plant non-specific lipid-transfer proteins transfer phospholipids as well as galactolipids across membranes. May play a role in wax or cutin deposition in the cell walls of expanding epidermal cells and certain secretory tissues.</text>
</comment>
<dbReference type="PRINTS" id="PR00382">
    <property type="entry name" value="LIPIDTRNSFER"/>
</dbReference>
<proteinExistence type="inferred from homology"/>
<keyword evidence="4" id="KW-0446">Lipid-binding</keyword>
<feature type="signal peptide" evidence="5">
    <location>
        <begin position="1"/>
        <end position="25"/>
    </location>
</feature>
<dbReference type="InterPro" id="IPR036312">
    <property type="entry name" value="Bifun_inhib/LTP/seed_sf"/>
</dbReference>
<protein>
    <recommendedName>
        <fullName evidence="4">Non-specific lipid-transfer protein</fullName>
    </recommendedName>
</protein>
<dbReference type="GO" id="GO:0006869">
    <property type="term" value="P:lipid transport"/>
    <property type="evidence" value="ECO:0007669"/>
    <property type="project" value="InterPro"/>
</dbReference>
<dbReference type="PANTHER" id="PTHR33076">
    <property type="entry name" value="NON-SPECIFIC LIPID-TRANSFER PROTEIN 2-RELATED"/>
    <property type="match status" value="1"/>
</dbReference>
<dbReference type="SMART" id="SM00499">
    <property type="entry name" value="AAI"/>
    <property type="match status" value="1"/>
</dbReference>
<dbReference type="SUPFAM" id="SSF47699">
    <property type="entry name" value="Bifunctional inhibitor/lipid-transfer protein/seed storage 2S albumin"/>
    <property type="match status" value="1"/>
</dbReference>
<feature type="chain" id="PRO_5016919515" description="Non-specific lipid-transfer protein" evidence="5">
    <location>
        <begin position="26"/>
        <end position="145"/>
    </location>
</feature>
<evidence type="ECO:0000256" key="1">
    <source>
        <dbReference type="ARBA" id="ARBA00009748"/>
    </source>
</evidence>
<evidence type="ECO:0000256" key="3">
    <source>
        <dbReference type="ARBA" id="ARBA00023157"/>
    </source>
</evidence>
<name>A0A371E842_MUCPR</name>
<dbReference type="STRING" id="157652.A0A371E842"/>
<dbReference type="Proteomes" id="UP000257109">
    <property type="component" value="Unassembled WGS sequence"/>
</dbReference>
<dbReference type="AlphaFoldDB" id="A0A371E842"/>
<dbReference type="OrthoDB" id="1890443at2759"/>
<dbReference type="EMBL" id="QJKJ01015642">
    <property type="protein sequence ID" value="RDX62173.1"/>
    <property type="molecule type" value="Genomic_DNA"/>
</dbReference>
<accession>A0A371E842</accession>
<evidence type="ECO:0000256" key="5">
    <source>
        <dbReference type="SAM" id="SignalP"/>
    </source>
</evidence>
<dbReference type="FunFam" id="1.10.110.10:FF:000002">
    <property type="entry name" value="Non-specific lipid-transfer protein"/>
    <property type="match status" value="1"/>
</dbReference>
<dbReference type="InterPro" id="IPR000528">
    <property type="entry name" value="Plant_nsLTP"/>
</dbReference>
<sequence length="145" mass="14669">MASLKVACVVAVMCMAVVTAPAAQAAVTCGQVASAISPCLNYLRSGGAPGAACCNGVSSLNAAAQTTADRQAACNCLKTLANNMGGSLNANNAAALPGKCGVNIPYKISTSTNCATYHQILKGGSGEEEMAGQFFSRRIQYIIML</sequence>
<comment type="similarity">
    <text evidence="1 4">Belongs to the plant LTP family.</text>
</comment>
<dbReference type="CDD" id="cd01960">
    <property type="entry name" value="nsLTP1"/>
    <property type="match status" value="1"/>
</dbReference>
<organism evidence="7 8">
    <name type="scientific">Mucuna pruriens</name>
    <name type="common">Velvet bean</name>
    <name type="synonym">Dolichos pruriens</name>
    <dbReference type="NCBI Taxonomy" id="157652"/>
    <lineage>
        <taxon>Eukaryota</taxon>
        <taxon>Viridiplantae</taxon>
        <taxon>Streptophyta</taxon>
        <taxon>Embryophyta</taxon>
        <taxon>Tracheophyta</taxon>
        <taxon>Spermatophyta</taxon>
        <taxon>Magnoliopsida</taxon>
        <taxon>eudicotyledons</taxon>
        <taxon>Gunneridae</taxon>
        <taxon>Pentapetalae</taxon>
        <taxon>rosids</taxon>
        <taxon>fabids</taxon>
        <taxon>Fabales</taxon>
        <taxon>Fabaceae</taxon>
        <taxon>Papilionoideae</taxon>
        <taxon>50 kb inversion clade</taxon>
        <taxon>NPAAA clade</taxon>
        <taxon>indigoferoid/millettioid clade</taxon>
        <taxon>Phaseoleae</taxon>
        <taxon>Mucuna</taxon>
    </lineage>
</organism>
<keyword evidence="5" id="KW-0732">Signal</keyword>